<proteinExistence type="predicted"/>
<reference evidence="2 3" key="1">
    <citation type="submission" date="2017-05" db="EMBL/GenBank/DDBJ databases">
        <authorList>
            <person name="Song R."/>
            <person name="Chenine A.L."/>
            <person name="Ruprecht R.M."/>
        </authorList>
    </citation>
    <scope>NUCLEOTIDE SEQUENCE [LARGE SCALE GENOMIC DNA]</scope>
    <source>
        <strain evidence="2 3">CECT 8899</strain>
    </source>
</reference>
<keyword evidence="1" id="KW-1133">Transmembrane helix</keyword>
<dbReference type="EMBL" id="FXZK01000001">
    <property type="protein sequence ID" value="SMY06465.1"/>
    <property type="molecule type" value="Genomic_DNA"/>
</dbReference>
<dbReference type="RefSeq" id="WP_093990638.1">
    <property type="nucleotide sequence ID" value="NZ_FXZK01000001.1"/>
</dbReference>
<name>A0A238LAL1_9RHOB</name>
<sequence>MRQAAIGMTMLGVLFAGAIFGFFYAWVCSTMWGLDAADPRVAMAAMQAMNASVRNAVFAPAFFGTPFVLLAAAALAYAAQARGAAGWLLAAGLVYLGGGMIFTILSFIPMNEALGATPVPASEDEARVIWTTYSQAWQPINQIRAALSGVALLLAAVGLYRLAGAKGAVS</sequence>
<gene>
    <name evidence="2" type="ORF">LOM8899_00590</name>
</gene>
<evidence type="ECO:0000313" key="2">
    <source>
        <dbReference type="EMBL" id="SMY06465.1"/>
    </source>
</evidence>
<keyword evidence="1" id="KW-0472">Membrane</keyword>
<protein>
    <recommendedName>
        <fullName evidence="4">DUF1772 domain-containing protein</fullName>
    </recommendedName>
</protein>
<dbReference type="Pfam" id="PF08592">
    <property type="entry name" value="Anthrone_oxy"/>
    <property type="match status" value="1"/>
</dbReference>
<accession>A0A238LAL1</accession>
<dbReference type="InterPro" id="IPR013901">
    <property type="entry name" value="Anthrone_oxy"/>
</dbReference>
<dbReference type="OrthoDB" id="428263at2"/>
<keyword evidence="1" id="KW-0812">Transmembrane</keyword>
<organism evidence="2 3">
    <name type="scientific">Flavimaricola marinus</name>
    <dbReference type="NCBI Taxonomy" id="1819565"/>
    <lineage>
        <taxon>Bacteria</taxon>
        <taxon>Pseudomonadati</taxon>
        <taxon>Pseudomonadota</taxon>
        <taxon>Alphaproteobacteria</taxon>
        <taxon>Rhodobacterales</taxon>
        <taxon>Paracoccaceae</taxon>
        <taxon>Flavimaricola</taxon>
    </lineage>
</organism>
<feature type="transmembrane region" description="Helical" evidence="1">
    <location>
        <begin position="56"/>
        <end position="79"/>
    </location>
</feature>
<feature type="transmembrane region" description="Helical" evidence="1">
    <location>
        <begin position="12"/>
        <end position="34"/>
    </location>
</feature>
<evidence type="ECO:0000313" key="3">
    <source>
        <dbReference type="Proteomes" id="UP000201613"/>
    </source>
</evidence>
<dbReference type="AlphaFoldDB" id="A0A238LAL1"/>
<feature type="transmembrane region" description="Helical" evidence="1">
    <location>
        <begin position="143"/>
        <end position="163"/>
    </location>
</feature>
<dbReference type="Proteomes" id="UP000201613">
    <property type="component" value="Unassembled WGS sequence"/>
</dbReference>
<keyword evidence="3" id="KW-1185">Reference proteome</keyword>
<feature type="transmembrane region" description="Helical" evidence="1">
    <location>
        <begin position="86"/>
        <end position="108"/>
    </location>
</feature>
<evidence type="ECO:0000256" key="1">
    <source>
        <dbReference type="SAM" id="Phobius"/>
    </source>
</evidence>
<evidence type="ECO:0008006" key="4">
    <source>
        <dbReference type="Google" id="ProtNLM"/>
    </source>
</evidence>